<name>A0A7J9F8Z9_9ROSI</name>
<proteinExistence type="predicted"/>
<protein>
    <submittedName>
        <fullName evidence="1">Uncharacterized protein</fullName>
    </submittedName>
</protein>
<sequence>MRPVFSIGWSATSKQLLGKVSNKFRGSRIEMRWLEDNFKTIETFASDVGKEQFVRAFILRLIGGFLMPDKS</sequence>
<feature type="non-terminal residue" evidence="1">
    <location>
        <position position="71"/>
    </location>
</feature>
<keyword evidence="2" id="KW-1185">Reference proteome</keyword>
<dbReference type="Proteomes" id="UP000593568">
    <property type="component" value="Unassembled WGS sequence"/>
</dbReference>
<dbReference type="EMBL" id="JABEZW010000012">
    <property type="protein sequence ID" value="MBA0781769.1"/>
    <property type="molecule type" value="Genomic_DNA"/>
</dbReference>
<accession>A0A7J9F8Z9</accession>
<gene>
    <name evidence="1" type="ORF">Gotri_002659</name>
</gene>
<comment type="caution">
    <text evidence="1">The sequence shown here is derived from an EMBL/GenBank/DDBJ whole genome shotgun (WGS) entry which is preliminary data.</text>
</comment>
<organism evidence="1 2">
    <name type="scientific">Gossypium trilobum</name>
    <dbReference type="NCBI Taxonomy" id="34281"/>
    <lineage>
        <taxon>Eukaryota</taxon>
        <taxon>Viridiplantae</taxon>
        <taxon>Streptophyta</taxon>
        <taxon>Embryophyta</taxon>
        <taxon>Tracheophyta</taxon>
        <taxon>Spermatophyta</taxon>
        <taxon>Magnoliopsida</taxon>
        <taxon>eudicotyledons</taxon>
        <taxon>Gunneridae</taxon>
        <taxon>Pentapetalae</taxon>
        <taxon>rosids</taxon>
        <taxon>malvids</taxon>
        <taxon>Malvales</taxon>
        <taxon>Malvaceae</taxon>
        <taxon>Malvoideae</taxon>
        <taxon>Gossypium</taxon>
    </lineage>
</organism>
<dbReference type="AlphaFoldDB" id="A0A7J9F8Z9"/>
<evidence type="ECO:0000313" key="2">
    <source>
        <dbReference type="Proteomes" id="UP000593568"/>
    </source>
</evidence>
<reference evidence="1 2" key="1">
    <citation type="journal article" date="2019" name="Genome Biol. Evol.">
        <title>Insights into the evolution of the New World diploid cottons (Gossypium, subgenus Houzingenia) based on genome sequencing.</title>
        <authorList>
            <person name="Grover C.E."/>
            <person name="Arick M.A. 2nd"/>
            <person name="Thrash A."/>
            <person name="Conover J.L."/>
            <person name="Sanders W.S."/>
            <person name="Peterson D.G."/>
            <person name="Frelichowski J.E."/>
            <person name="Scheffler J.A."/>
            <person name="Scheffler B.E."/>
            <person name="Wendel J.F."/>
        </authorList>
    </citation>
    <scope>NUCLEOTIDE SEQUENCE [LARGE SCALE GENOMIC DNA]</scope>
    <source>
        <strain evidence="1">8</strain>
        <tissue evidence="1">Leaf</tissue>
    </source>
</reference>
<evidence type="ECO:0000313" key="1">
    <source>
        <dbReference type="EMBL" id="MBA0781769.1"/>
    </source>
</evidence>